<dbReference type="InterPro" id="IPR018162">
    <property type="entry name" value="Ala-tRNA-ligase_IIc_anticod-bd"/>
</dbReference>
<proteinExistence type="predicted"/>
<dbReference type="SUPFAM" id="SSF101353">
    <property type="entry name" value="Putative anticodon-binding domain of alanyl-tRNA synthetase (AlaRS)"/>
    <property type="match status" value="1"/>
</dbReference>
<dbReference type="AlphaFoldDB" id="A0AAV0U6R7"/>
<comment type="caution">
    <text evidence="2">The sequence shown here is derived from an EMBL/GenBank/DDBJ whole genome shotgun (WGS) entry which is preliminary data.</text>
</comment>
<reference evidence="2" key="1">
    <citation type="submission" date="2022-12" db="EMBL/GenBank/DDBJ databases">
        <authorList>
            <person name="Webb A."/>
        </authorList>
    </citation>
    <scope>NUCLEOTIDE SEQUENCE</scope>
    <source>
        <strain evidence="2">Pd1</strain>
    </source>
</reference>
<dbReference type="EMBL" id="CANTFM010000978">
    <property type="protein sequence ID" value="CAI5732692.1"/>
    <property type="molecule type" value="Genomic_DNA"/>
</dbReference>
<dbReference type="GO" id="GO:0004813">
    <property type="term" value="F:alanine-tRNA ligase activity"/>
    <property type="evidence" value="ECO:0007669"/>
    <property type="project" value="InterPro"/>
</dbReference>
<feature type="domain" description="Alanyl-tRNA synthetase class IIc N-terminal" evidence="1">
    <location>
        <begin position="1"/>
        <end position="104"/>
    </location>
</feature>
<accession>A0AAV0U6R7</accession>
<keyword evidence="3" id="KW-1185">Reference proteome</keyword>
<evidence type="ECO:0000259" key="1">
    <source>
        <dbReference type="Pfam" id="PF01411"/>
    </source>
</evidence>
<evidence type="ECO:0000313" key="2">
    <source>
        <dbReference type="EMBL" id="CAI5732692.1"/>
    </source>
</evidence>
<dbReference type="InterPro" id="IPR050058">
    <property type="entry name" value="Ala-tRNA_ligase"/>
</dbReference>
<dbReference type="GO" id="GO:0002161">
    <property type="term" value="F:aminoacyl-tRNA deacylase activity"/>
    <property type="evidence" value="ECO:0007669"/>
    <property type="project" value="TreeGrafter"/>
</dbReference>
<dbReference type="PANTHER" id="PTHR11777:SF9">
    <property type="entry name" value="ALANINE--TRNA LIGASE, CYTOPLASMIC"/>
    <property type="match status" value="1"/>
</dbReference>
<evidence type="ECO:0000313" key="3">
    <source>
        <dbReference type="Proteomes" id="UP001162029"/>
    </source>
</evidence>
<dbReference type="GO" id="GO:0006419">
    <property type="term" value="P:alanyl-tRNA aminoacylation"/>
    <property type="evidence" value="ECO:0007669"/>
    <property type="project" value="InterPro"/>
</dbReference>
<dbReference type="GO" id="GO:0005524">
    <property type="term" value="F:ATP binding"/>
    <property type="evidence" value="ECO:0007669"/>
    <property type="project" value="InterPro"/>
</dbReference>
<dbReference type="Pfam" id="PF01411">
    <property type="entry name" value="tRNA-synt_2c"/>
    <property type="match status" value="1"/>
</dbReference>
<gene>
    <name evidence="2" type="ORF">PDE001_LOCUS5182</name>
</gene>
<dbReference type="InterPro" id="IPR018164">
    <property type="entry name" value="Ala-tRNA-synth_IIc_N"/>
</dbReference>
<dbReference type="PANTHER" id="PTHR11777">
    <property type="entry name" value="ALANYL-TRNA SYNTHETASE"/>
    <property type="match status" value="1"/>
</dbReference>
<organism evidence="2 3">
    <name type="scientific">Peronospora destructor</name>
    <dbReference type="NCBI Taxonomy" id="86335"/>
    <lineage>
        <taxon>Eukaryota</taxon>
        <taxon>Sar</taxon>
        <taxon>Stramenopiles</taxon>
        <taxon>Oomycota</taxon>
        <taxon>Peronosporomycetes</taxon>
        <taxon>Peronosporales</taxon>
        <taxon>Peronosporaceae</taxon>
        <taxon>Peronospora</taxon>
    </lineage>
</organism>
<dbReference type="Proteomes" id="UP001162029">
    <property type="component" value="Unassembled WGS sequence"/>
</dbReference>
<sequence length="105" mass="11706">MQFEHVASILQGKDSMYDTDVFTPLPSVIEKSTNAALYAGTLGRPGRERQLWQTTCEHVVGAITDGAVSNNYGRGYVLHCFLCSMRYGQQFWNAPSGFLSELVRL</sequence>
<name>A0AAV0U6R7_9STRA</name>
<dbReference type="GO" id="GO:0005739">
    <property type="term" value="C:mitochondrion"/>
    <property type="evidence" value="ECO:0007669"/>
    <property type="project" value="TreeGrafter"/>
</dbReference>
<protein>
    <recommendedName>
        <fullName evidence="1">Alanyl-tRNA synthetase class IIc N-terminal domain-containing protein</fullName>
    </recommendedName>
</protein>